<dbReference type="EMBL" id="ABEU02000024">
    <property type="protein sequence ID" value="PNR28412.1"/>
    <property type="molecule type" value="Genomic_DNA"/>
</dbReference>
<dbReference type="GO" id="GO:0009658">
    <property type="term" value="P:chloroplast organization"/>
    <property type="evidence" value="ECO:0000318"/>
    <property type="project" value="GO_Central"/>
</dbReference>
<proteinExistence type="predicted"/>
<name>A0A2K1IGL0_PHYPA</name>
<reference evidence="1 3" key="2">
    <citation type="journal article" date="2018" name="Plant J.">
        <title>The Physcomitrella patens chromosome-scale assembly reveals moss genome structure and evolution.</title>
        <authorList>
            <person name="Lang D."/>
            <person name="Ullrich K.K."/>
            <person name="Murat F."/>
            <person name="Fuchs J."/>
            <person name="Jenkins J."/>
            <person name="Haas F.B."/>
            <person name="Piednoel M."/>
            <person name="Gundlach H."/>
            <person name="Van Bel M."/>
            <person name="Meyberg R."/>
            <person name="Vives C."/>
            <person name="Morata J."/>
            <person name="Symeonidi A."/>
            <person name="Hiss M."/>
            <person name="Muchero W."/>
            <person name="Kamisugi Y."/>
            <person name="Saleh O."/>
            <person name="Blanc G."/>
            <person name="Decker E.L."/>
            <person name="van Gessel N."/>
            <person name="Grimwood J."/>
            <person name="Hayes R.D."/>
            <person name="Graham S.W."/>
            <person name="Gunter L.E."/>
            <person name="McDaniel S.F."/>
            <person name="Hoernstein S.N.W."/>
            <person name="Larsson A."/>
            <person name="Li F.W."/>
            <person name="Perroud P.F."/>
            <person name="Phillips J."/>
            <person name="Ranjan P."/>
            <person name="Rokshar D.S."/>
            <person name="Rothfels C.J."/>
            <person name="Schneider L."/>
            <person name="Shu S."/>
            <person name="Stevenson D.W."/>
            <person name="Thummler F."/>
            <person name="Tillich M."/>
            <person name="Villarreal Aguilar J.C."/>
            <person name="Widiez T."/>
            <person name="Wong G.K."/>
            <person name="Wymore A."/>
            <person name="Zhang Y."/>
            <person name="Zimmer A.D."/>
            <person name="Quatrano R.S."/>
            <person name="Mayer K.F.X."/>
            <person name="Goodstein D."/>
            <person name="Casacuberta J.M."/>
            <person name="Vandepoele K."/>
            <person name="Reski R."/>
            <person name="Cuming A.C."/>
            <person name="Tuskan G.A."/>
            <person name="Maumus F."/>
            <person name="Salse J."/>
            <person name="Schmutz J."/>
            <person name="Rensing S.A."/>
        </authorList>
    </citation>
    <scope>NUCLEOTIDE SEQUENCE [LARGE SCALE GENOMIC DNA]</scope>
    <source>
        <strain evidence="2 3">cv. Gransden 2004</strain>
    </source>
</reference>
<evidence type="ECO:0000313" key="3">
    <source>
        <dbReference type="Proteomes" id="UP000006727"/>
    </source>
</evidence>
<gene>
    <name evidence="1" type="ORF">PHYPA_029004</name>
</gene>
<dbReference type="InterPro" id="IPR044673">
    <property type="entry name" value="DCL-like"/>
</dbReference>
<accession>A0A2K1IGL0</accession>
<dbReference type="GO" id="GO:1901259">
    <property type="term" value="P:chloroplast rRNA processing"/>
    <property type="evidence" value="ECO:0000318"/>
    <property type="project" value="GO_Central"/>
</dbReference>
<dbReference type="Proteomes" id="UP000006727">
    <property type="component" value="Chromosome 24"/>
</dbReference>
<reference evidence="2" key="3">
    <citation type="submission" date="2020-12" db="UniProtKB">
        <authorList>
            <consortium name="EnsemblPlants"/>
        </authorList>
    </citation>
    <scope>IDENTIFICATION</scope>
</reference>
<dbReference type="Pfam" id="PF11523">
    <property type="entry name" value="DUF3223"/>
    <property type="match status" value="1"/>
</dbReference>
<reference evidence="1 3" key="1">
    <citation type="journal article" date="2008" name="Science">
        <title>The Physcomitrella genome reveals evolutionary insights into the conquest of land by plants.</title>
        <authorList>
            <person name="Rensing S."/>
            <person name="Lang D."/>
            <person name="Zimmer A."/>
            <person name="Terry A."/>
            <person name="Salamov A."/>
            <person name="Shapiro H."/>
            <person name="Nishiyama T."/>
            <person name="Perroud P.-F."/>
            <person name="Lindquist E."/>
            <person name="Kamisugi Y."/>
            <person name="Tanahashi T."/>
            <person name="Sakakibara K."/>
            <person name="Fujita T."/>
            <person name="Oishi K."/>
            <person name="Shin-I T."/>
            <person name="Kuroki Y."/>
            <person name="Toyoda A."/>
            <person name="Suzuki Y."/>
            <person name="Hashimoto A."/>
            <person name="Yamaguchi K."/>
            <person name="Sugano A."/>
            <person name="Kohara Y."/>
            <person name="Fujiyama A."/>
            <person name="Anterola A."/>
            <person name="Aoki S."/>
            <person name="Ashton N."/>
            <person name="Barbazuk W.B."/>
            <person name="Barker E."/>
            <person name="Bennetzen J."/>
            <person name="Bezanilla M."/>
            <person name="Blankenship R."/>
            <person name="Cho S.H."/>
            <person name="Dutcher S."/>
            <person name="Estelle M."/>
            <person name="Fawcett J.A."/>
            <person name="Gundlach H."/>
            <person name="Hanada K."/>
            <person name="Heyl A."/>
            <person name="Hicks K.A."/>
            <person name="Hugh J."/>
            <person name="Lohr M."/>
            <person name="Mayer K."/>
            <person name="Melkozernov A."/>
            <person name="Murata T."/>
            <person name="Nelson D."/>
            <person name="Pils B."/>
            <person name="Prigge M."/>
            <person name="Reiss B."/>
            <person name="Renner T."/>
            <person name="Rombauts S."/>
            <person name="Rushton P."/>
            <person name="Sanderfoot A."/>
            <person name="Schween G."/>
            <person name="Shiu S.-H."/>
            <person name="Stueber K."/>
            <person name="Theodoulou F.L."/>
            <person name="Tu H."/>
            <person name="Van de Peer Y."/>
            <person name="Verrier P.J."/>
            <person name="Waters E."/>
            <person name="Wood A."/>
            <person name="Yang L."/>
            <person name="Cove D."/>
            <person name="Cuming A."/>
            <person name="Hasebe M."/>
            <person name="Lucas S."/>
            <person name="Mishler D.B."/>
            <person name="Reski R."/>
            <person name="Grigoriev I."/>
            <person name="Quatrano R.S."/>
            <person name="Boore J.L."/>
        </authorList>
    </citation>
    <scope>NUCLEOTIDE SEQUENCE [LARGE SCALE GENOMIC DNA]</scope>
    <source>
        <strain evidence="2 3">cv. Gransden 2004</strain>
    </source>
</reference>
<keyword evidence="3" id="KW-1185">Reference proteome</keyword>
<dbReference type="PANTHER" id="PTHR33415">
    <property type="entry name" value="PROTEIN EMBRYO DEFECTIVE 514"/>
    <property type="match status" value="1"/>
</dbReference>
<dbReference type="PANTHER" id="PTHR33415:SF12">
    <property type="entry name" value="PROTEIN EMBRYO DEFECTIVE 514"/>
    <property type="match status" value="1"/>
</dbReference>
<evidence type="ECO:0000313" key="2">
    <source>
        <dbReference type="EnsemblPlants" id="Pp3c24_12900V3.1"/>
    </source>
</evidence>
<dbReference type="Gramene" id="Pp3c24_12900V3.1">
    <property type="protein sequence ID" value="Pp3c24_12900V3.1"/>
    <property type="gene ID" value="Pp3c24_12900"/>
</dbReference>
<protein>
    <submittedName>
        <fullName evidence="1 2">Uncharacterized protein</fullName>
    </submittedName>
</protein>
<dbReference type="AlphaFoldDB" id="A0A2K1IGL0"/>
<dbReference type="EnsemblPlants" id="Pp3c24_12900V3.1">
    <property type="protein sequence ID" value="Pp3c24_12900V3.1"/>
    <property type="gene ID" value="Pp3c24_12900"/>
</dbReference>
<organism evidence="1">
    <name type="scientific">Physcomitrium patens</name>
    <name type="common">Spreading-leaved earth moss</name>
    <name type="synonym">Physcomitrella patens</name>
    <dbReference type="NCBI Taxonomy" id="3218"/>
    <lineage>
        <taxon>Eukaryota</taxon>
        <taxon>Viridiplantae</taxon>
        <taxon>Streptophyta</taxon>
        <taxon>Embryophyta</taxon>
        <taxon>Bryophyta</taxon>
        <taxon>Bryophytina</taxon>
        <taxon>Bryopsida</taxon>
        <taxon>Funariidae</taxon>
        <taxon>Funariales</taxon>
        <taxon>Funariaceae</taxon>
        <taxon>Physcomitrium</taxon>
    </lineage>
</organism>
<evidence type="ECO:0000313" key="1">
    <source>
        <dbReference type="EMBL" id="PNR28412.1"/>
    </source>
</evidence>
<dbReference type="InParanoid" id="A0A2K1IGL0"/>
<dbReference type="Gene3D" id="3.10.450.40">
    <property type="match status" value="1"/>
</dbReference>
<dbReference type="PaxDb" id="3218-PP1S16_398V6.1"/>
<dbReference type="GO" id="GO:0009507">
    <property type="term" value="C:chloroplast"/>
    <property type="evidence" value="ECO:0000318"/>
    <property type="project" value="GO_Central"/>
</dbReference>
<sequence length="212" mass="23697">MTRGKKTPKKNAANHAAAVVEKAENKKATAVVEEKVSVVEETVTTVEEVVKKAVSDAVVTAKETEKFEERRIRAKLRKAAAKKANAITENVKEETVDEGVTSKTVESKPVVADVSNGLEDKVMTKKQMAEKRKAKYMDYKYEYMVLIELIAQSDSNKVAGGITAFQVHINPNCQSRCFILIREDGSKEEFSFKKYVKTLMPPLSIWSRQPVN</sequence>